<proteinExistence type="predicted"/>
<dbReference type="RefSeq" id="WP_085052604.1">
    <property type="nucleotide sequence ID" value="NZ_LNQR01000070.1"/>
</dbReference>
<name>A0ABR5SF64_9BACT</name>
<protein>
    <submittedName>
        <fullName evidence="1">Uncharacterized protein</fullName>
    </submittedName>
</protein>
<keyword evidence="2" id="KW-1185">Reference proteome</keyword>
<evidence type="ECO:0000313" key="2">
    <source>
        <dbReference type="Proteomes" id="UP000060487"/>
    </source>
</evidence>
<comment type="caution">
    <text evidence="1">The sequence shown here is derived from an EMBL/GenBank/DDBJ whole genome shotgun (WGS) entry which is preliminary data.</text>
</comment>
<organism evidence="1 2">
    <name type="scientific">Candidatus Magnetominusculus xianensis</name>
    <dbReference type="NCBI Taxonomy" id="1748249"/>
    <lineage>
        <taxon>Bacteria</taxon>
        <taxon>Pseudomonadati</taxon>
        <taxon>Nitrospirota</taxon>
        <taxon>Nitrospiria</taxon>
        <taxon>Nitrospirales</taxon>
        <taxon>Nitrospiraceae</taxon>
        <taxon>Candidatus Magnetominusculus</taxon>
    </lineage>
</organism>
<dbReference type="EMBL" id="LNQR01000070">
    <property type="protein sequence ID" value="KWT84069.1"/>
    <property type="molecule type" value="Genomic_DNA"/>
</dbReference>
<evidence type="ECO:0000313" key="1">
    <source>
        <dbReference type="EMBL" id="KWT84069.1"/>
    </source>
</evidence>
<reference evidence="1 2" key="1">
    <citation type="submission" date="2015-11" db="EMBL/GenBank/DDBJ databases">
        <authorList>
            <person name="Lin W."/>
        </authorList>
    </citation>
    <scope>NUCLEOTIDE SEQUENCE [LARGE SCALE GENOMIC DNA]</scope>
    <source>
        <strain evidence="1 2">HCH-1</strain>
    </source>
</reference>
<gene>
    <name evidence="1" type="ORF">ASN18_1996</name>
</gene>
<sequence length="399" mass="45706">MAKVLIPVGENELKGTNGRLLYMARAMAMKGIVVDVLTYSRSVYDFSVELNKGITAVRNNLISPNPIHIDHIASLVNTFIKLTYDMYIPGTDIKLYKVTAFDDFRGHVATFTYPGMDITSYDAVMLPIPSTEVPPLADCDIFYSTMCFYAKEQGVPVVGIQMFPAIQTPPIFLRVIDYIVIKYEWEKEYLKEYGFDLSKAFILDYEQEAYYIDTIEDKYMDSLLNPSINLPKEELVILLINHPRLRFCVKEALEVINELTMPKTVFFMKRKFVIRELSEDDIINDFFMTDIKKIKGRSFIMEPDSKGDLIMLCDVLISPAYLTTLGFASEYGKLSIVYNPVYEKKDFQRDVAFVNNKESLKTALSGCYKNKQAKMSFPDIVKGIIRDRKKISQGSGNRK</sequence>
<accession>A0ABR5SF64</accession>
<dbReference type="Proteomes" id="UP000060487">
    <property type="component" value="Unassembled WGS sequence"/>
</dbReference>